<dbReference type="Proteomes" id="UP001368500">
    <property type="component" value="Unassembled WGS sequence"/>
</dbReference>
<accession>A0ABU9B6H6</accession>
<evidence type="ECO:0000313" key="5">
    <source>
        <dbReference type="Proteomes" id="UP001368500"/>
    </source>
</evidence>
<gene>
    <name evidence="4" type="ORF">AACH11_00310</name>
</gene>
<comment type="caution">
    <text evidence="4">The sequence shown here is derived from an EMBL/GenBank/DDBJ whole genome shotgun (WGS) entry which is preliminary data.</text>
</comment>
<feature type="domain" description="NodB homology" evidence="3">
    <location>
        <begin position="82"/>
        <end position="333"/>
    </location>
</feature>
<dbReference type="InterPro" id="IPR011330">
    <property type="entry name" value="Glyco_hydro/deAcase_b/a-brl"/>
</dbReference>
<reference evidence="4 5" key="1">
    <citation type="submission" date="2024-04" db="EMBL/GenBank/DDBJ databases">
        <title>Novel species of the genus Ideonella isolated from streams.</title>
        <authorList>
            <person name="Lu H."/>
        </authorList>
    </citation>
    <scope>NUCLEOTIDE SEQUENCE [LARGE SCALE GENOMIC DNA]</scope>
    <source>
        <strain evidence="4 5">BYS139W</strain>
    </source>
</reference>
<dbReference type="Gene3D" id="3.20.20.370">
    <property type="entry name" value="Glycoside hydrolase/deacetylase"/>
    <property type="match status" value="1"/>
</dbReference>
<dbReference type="CDD" id="cd10918">
    <property type="entry name" value="CE4_NodB_like_5s_6s"/>
    <property type="match status" value="1"/>
</dbReference>
<dbReference type="Pfam" id="PF01522">
    <property type="entry name" value="Polysacc_deac_1"/>
    <property type="match status" value="2"/>
</dbReference>
<comment type="subcellular location">
    <subcellularLocation>
        <location evidence="1">Secreted</location>
    </subcellularLocation>
</comment>
<dbReference type="GO" id="GO:0016787">
    <property type="term" value="F:hydrolase activity"/>
    <property type="evidence" value="ECO:0007669"/>
    <property type="project" value="UniProtKB-KW"/>
</dbReference>
<keyword evidence="2" id="KW-0732">Signal</keyword>
<evidence type="ECO:0000259" key="3">
    <source>
        <dbReference type="PROSITE" id="PS51677"/>
    </source>
</evidence>
<evidence type="ECO:0000313" key="4">
    <source>
        <dbReference type="EMBL" id="MEK8024410.1"/>
    </source>
</evidence>
<dbReference type="EC" id="3.-.-.-" evidence="4"/>
<dbReference type="SUPFAM" id="SSF88713">
    <property type="entry name" value="Glycoside hydrolase/deacetylase"/>
    <property type="match status" value="1"/>
</dbReference>
<dbReference type="PANTHER" id="PTHR34216">
    <property type="match status" value="1"/>
</dbReference>
<keyword evidence="4" id="KW-0378">Hydrolase</keyword>
<protein>
    <submittedName>
        <fullName evidence="4">Polysaccharide deacetylase family protein</fullName>
        <ecNumber evidence="4">3.-.-.-</ecNumber>
    </submittedName>
</protein>
<organism evidence="4 5">
    <name type="scientific">Pseudaquabacterium rugosum</name>
    <dbReference type="NCBI Taxonomy" id="2984194"/>
    <lineage>
        <taxon>Bacteria</taxon>
        <taxon>Pseudomonadati</taxon>
        <taxon>Pseudomonadota</taxon>
        <taxon>Betaproteobacteria</taxon>
        <taxon>Burkholderiales</taxon>
        <taxon>Sphaerotilaceae</taxon>
        <taxon>Pseudaquabacterium</taxon>
    </lineage>
</organism>
<dbReference type="RefSeq" id="WP_341372196.1">
    <property type="nucleotide sequence ID" value="NZ_JBBUTF010000001.1"/>
</dbReference>
<proteinExistence type="predicted"/>
<evidence type="ECO:0000256" key="2">
    <source>
        <dbReference type="ARBA" id="ARBA00022729"/>
    </source>
</evidence>
<dbReference type="InterPro" id="IPR002509">
    <property type="entry name" value="NODB_dom"/>
</dbReference>
<sequence length="333" mass="36130">MSPSDLMLGAGARLGLALATPAAPRLSILIFHRVLPQPDPVFPLELDAARFDRLMGLVRRSFNVLPLEAAVDGLAAGRLPPRAMAITFDDGYADNHDVALPILRRHGLHATFFIATGFLDGGRMFNDTVIESLRHSPLTELDAGDFGLGRLPIGTPALKAAAIGQLLGVIKYQSPAEREPSLARLRTLAQPRHLPDDLMMRSDQVQAMAAAGMGLGAHTLDHPILCSIEDAEVARQMRGSRDRLQQLVQAPVDLFAYPNGRPDRDYARRHAELARGLGFKAAVTTAPGVARPGDDLFELPRFTPWQAGAWPWMARLVACRRQPGYQRAGLAAA</sequence>
<dbReference type="InterPro" id="IPR051398">
    <property type="entry name" value="Polysacch_Deacetylase"/>
</dbReference>
<name>A0ABU9B6H6_9BURK</name>
<dbReference type="EMBL" id="JBBUTF010000001">
    <property type="protein sequence ID" value="MEK8024410.1"/>
    <property type="molecule type" value="Genomic_DNA"/>
</dbReference>
<evidence type="ECO:0000256" key="1">
    <source>
        <dbReference type="ARBA" id="ARBA00004613"/>
    </source>
</evidence>
<dbReference type="PANTHER" id="PTHR34216:SF3">
    <property type="entry name" value="POLY-BETA-1,6-N-ACETYL-D-GLUCOSAMINE N-DEACETYLASE"/>
    <property type="match status" value="1"/>
</dbReference>
<dbReference type="PROSITE" id="PS51677">
    <property type="entry name" value="NODB"/>
    <property type="match status" value="1"/>
</dbReference>
<keyword evidence="5" id="KW-1185">Reference proteome</keyword>